<evidence type="ECO:0000256" key="1">
    <source>
        <dbReference type="SAM" id="Phobius"/>
    </source>
</evidence>
<reference evidence="2 3" key="1">
    <citation type="submission" date="2023-11" db="EMBL/GenBank/DDBJ databases">
        <title>Paucibacter sp. nov., isolated from fresh soil in Korea.</title>
        <authorList>
            <person name="Le N.T.T."/>
        </authorList>
    </citation>
    <scope>NUCLEOTIDE SEQUENCE [LARGE SCALE GENOMIC DNA]</scope>
    <source>
        <strain evidence="2 3">R3-3</strain>
    </source>
</reference>
<feature type="transmembrane region" description="Helical" evidence="1">
    <location>
        <begin position="12"/>
        <end position="28"/>
    </location>
</feature>
<feature type="transmembrane region" description="Helical" evidence="1">
    <location>
        <begin position="101"/>
        <end position="123"/>
    </location>
</feature>
<comment type="caution">
    <text evidence="2">The sequence shown here is derived from an EMBL/GenBank/DDBJ whole genome shotgun (WGS) entry which is preliminary data.</text>
</comment>
<feature type="transmembrane region" description="Helical" evidence="1">
    <location>
        <begin position="40"/>
        <end position="56"/>
    </location>
</feature>
<evidence type="ECO:0000313" key="2">
    <source>
        <dbReference type="EMBL" id="MDY0748241.1"/>
    </source>
</evidence>
<organism evidence="2 3">
    <name type="scientific">Roseateles agri</name>
    <dbReference type="NCBI Taxonomy" id="3098619"/>
    <lineage>
        <taxon>Bacteria</taxon>
        <taxon>Pseudomonadati</taxon>
        <taxon>Pseudomonadota</taxon>
        <taxon>Betaproteobacteria</taxon>
        <taxon>Burkholderiales</taxon>
        <taxon>Sphaerotilaceae</taxon>
        <taxon>Roseateles</taxon>
    </lineage>
</organism>
<dbReference type="EMBL" id="JAXCLA010000010">
    <property type="protein sequence ID" value="MDY0748241.1"/>
    <property type="molecule type" value="Genomic_DNA"/>
</dbReference>
<keyword evidence="1" id="KW-0812">Transmembrane</keyword>
<evidence type="ECO:0000313" key="3">
    <source>
        <dbReference type="Proteomes" id="UP001285263"/>
    </source>
</evidence>
<feature type="transmembrane region" description="Helical" evidence="1">
    <location>
        <begin position="62"/>
        <end position="81"/>
    </location>
</feature>
<dbReference type="InterPro" id="IPR046730">
    <property type="entry name" value="DUF6622"/>
</dbReference>
<keyword evidence="3" id="KW-1185">Reference proteome</keyword>
<feature type="transmembrane region" description="Helical" evidence="1">
    <location>
        <begin position="135"/>
        <end position="155"/>
    </location>
</feature>
<keyword evidence="1" id="KW-0472">Membrane</keyword>
<proteinExistence type="predicted"/>
<dbReference type="RefSeq" id="WP_320426213.1">
    <property type="nucleotide sequence ID" value="NZ_JAXCLA010000010.1"/>
</dbReference>
<dbReference type="Pfam" id="PF20327">
    <property type="entry name" value="DUF6622"/>
    <property type="match status" value="1"/>
</dbReference>
<gene>
    <name evidence="2" type="ORF">SNE35_27335</name>
</gene>
<keyword evidence="1" id="KW-1133">Transmembrane helix</keyword>
<protein>
    <submittedName>
        <fullName evidence="2">DUF6622 family protein</fullName>
    </submittedName>
</protein>
<dbReference type="Proteomes" id="UP001285263">
    <property type="component" value="Unassembled WGS sequence"/>
</dbReference>
<name>A0ABU5DPJ5_9BURK</name>
<accession>A0ABU5DPJ5</accession>
<sequence>MQEVITQILSHVPTWVWAILVFIIVMGVRQSRDQSMSRGRLLILPIVWLAFGFWGVETTFGLHAAPLLAWVAGLAASLALVRRSGWPGGAYAEGKAEAQRYFVPGSWTPMALMLTIFCAKFALGMSLAMNPALAQQTAAAIGFSALFGALSGAFLGRSRNILARGVRPAAGLCEAQA</sequence>